<evidence type="ECO:0000313" key="3">
    <source>
        <dbReference type="Proteomes" id="UP001310022"/>
    </source>
</evidence>
<dbReference type="Gene3D" id="2.40.128.410">
    <property type="match status" value="1"/>
</dbReference>
<proteinExistence type="predicted"/>
<dbReference type="InterPro" id="IPR025347">
    <property type="entry name" value="DUF4251"/>
</dbReference>
<evidence type="ECO:0000313" key="2">
    <source>
        <dbReference type="EMBL" id="GJM63187.1"/>
    </source>
</evidence>
<sequence>MKYLLIILSLISLNFLPATAQEKLSRKERKKMEKEKLAQQTHSLVMSGKFVFNVEQVSPLRGRTLNVVTDNYTLTFNGPEAIAYLPYFGRAFSASYGSSEGGIKFNQKKQNEKMEIDEKKDRKTISFDINEGNEQYQCYLEIFSNGSGALRIKPQNKDAISYTGKIAPLPEKQK</sequence>
<keyword evidence="1" id="KW-0732">Signal</keyword>
<comment type="caution">
    <text evidence="2">The sequence shown here is derived from an EMBL/GenBank/DDBJ whole genome shotgun (WGS) entry which is preliminary data.</text>
</comment>
<dbReference type="EMBL" id="BQKE01000002">
    <property type="protein sequence ID" value="GJM63187.1"/>
    <property type="molecule type" value="Genomic_DNA"/>
</dbReference>
<gene>
    <name evidence="2" type="ORF">PEDI_37390</name>
</gene>
<evidence type="ECO:0008006" key="4">
    <source>
        <dbReference type="Google" id="ProtNLM"/>
    </source>
</evidence>
<protein>
    <recommendedName>
        <fullName evidence="4">DUF4251 domain-containing protein</fullName>
    </recommendedName>
</protein>
<feature type="signal peptide" evidence="1">
    <location>
        <begin position="1"/>
        <end position="20"/>
    </location>
</feature>
<dbReference type="AlphaFoldDB" id="A0AAN4W152"/>
<evidence type="ECO:0000256" key="1">
    <source>
        <dbReference type="SAM" id="SignalP"/>
    </source>
</evidence>
<accession>A0AAN4W152</accession>
<reference evidence="2 3" key="1">
    <citation type="submission" date="2021-12" db="EMBL/GenBank/DDBJ databases">
        <title>Genome sequencing of bacteria with rrn-lacking chromosome and rrn-plasmid.</title>
        <authorList>
            <person name="Anda M."/>
            <person name="Iwasaki W."/>
        </authorList>
    </citation>
    <scope>NUCLEOTIDE SEQUENCE [LARGE SCALE GENOMIC DNA]</scope>
    <source>
        <strain evidence="2 3">NBRC 15940</strain>
    </source>
</reference>
<dbReference type="Proteomes" id="UP001310022">
    <property type="component" value="Unassembled WGS sequence"/>
</dbReference>
<keyword evidence="3" id="KW-1185">Reference proteome</keyword>
<dbReference type="Pfam" id="PF14059">
    <property type="entry name" value="DUF4251"/>
    <property type="match status" value="1"/>
</dbReference>
<feature type="chain" id="PRO_5043005471" description="DUF4251 domain-containing protein" evidence="1">
    <location>
        <begin position="21"/>
        <end position="174"/>
    </location>
</feature>
<organism evidence="2 3">
    <name type="scientific">Persicobacter diffluens</name>
    <dbReference type="NCBI Taxonomy" id="981"/>
    <lineage>
        <taxon>Bacteria</taxon>
        <taxon>Pseudomonadati</taxon>
        <taxon>Bacteroidota</taxon>
        <taxon>Cytophagia</taxon>
        <taxon>Cytophagales</taxon>
        <taxon>Persicobacteraceae</taxon>
        <taxon>Persicobacter</taxon>
    </lineage>
</organism>
<name>A0AAN4W152_9BACT</name>
<dbReference type="RefSeq" id="WP_338238390.1">
    <property type="nucleotide sequence ID" value="NZ_BQKE01000002.1"/>
</dbReference>